<keyword evidence="8 9" id="KW-0472">Membrane</keyword>
<keyword evidence="6 9" id="KW-1133">Transmembrane helix</keyword>
<proteinExistence type="inferred from homology"/>
<name>A0ABV7TUS0_9NEIS</name>
<comment type="subunit">
    <text evidence="9">Component of the Sec protein translocase complex. Heterotrimer consisting of SecY, SecE and SecG subunits. The heterotrimers can form oligomers, although 1 heterotrimer is thought to be able to translocate proteins. Interacts with the ribosome. Interacts with SecDF, and other proteins may be involved. Interacts with SecA.</text>
</comment>
<comment type="similarity">
    <text evidence="9">Belongs to the SecE/SEC61-gamma family.</text>
</comment>
<dbReference type="RefSeq" id="WP_390279197.1">
    <property type="nucleotide sequence ID" value="NZ_JBHRYH010000021.1"/>
</dbReference>
<dbReference type="PANTHER" id="PTHR33910:SF1">
    <property type="entry name" value="PROTEIN TRANSLOCASE SUBUNIT SECE"/>
    <property type="match status" value="1"/>
</dbReference>
<evidence type="ECO:0000313" key="10">
    <source>
        <dbReference type="EMBL" id="MFC3626483.1"/>
    </source>
</evidence>
<evidence type="ECO:0000256" key="3">
    <source>
        <dbReference type="ARBA" id="ARBA00022475"/>
    </source>
</evidence>
<dbReference type="InterPro" id="IPR001901">
    <property type="entry name" value="Translocase_SecE/Sec61-g"/>
</dbReference>
<evidence type="ECO:0000256" key="9">
    <source>
        <dbReference type="HAMAP-Rule" id="MF_00422"/>
    </source>
</evidence>
<evidence type="ECO:0000256" key="2">
    <source>
        <dbReference type="ARBA" id="ARBA00022448"/>
    </source>
</evidence>
<keyword evidence="7 9" id="KW-0811">Translocation</keyword>
<feature type="transmembrane region" description="Helical" evidence="9">
    <location>
        <begin position="32"/>
        <end position="50"/>
    </location>
</feature>
<evidence type="ECO:0000256" key="8">
    <source>
        <dbReference type="ARBA" id="ARBA00023136"/>
    </source>
</evidence>
<accession>A0ABV7TUS0</accession>
<sequence>MDSQDKIKLGLAILLVVAGVAGFYLLAADQTVLRVVLFIASLLAAAAVLWQSNMGRSFVVYAQESVAEARKVVWPERKEATQLTLLVFAFVFVLALFMWLVDSSLSWLFYDVLLRRG</sequence>
<comment type="caution">
    <text evidence="9">Lacks conserved residue(s) required for the propagation of feature annotation.</text>
</comment>
<comment type="subcellular location">
    <subcellularLocation>
        <location evidence="1">Membrane</location>
    </subcellularLocation>
</comment>
<evidence type="ECO:0000256" key="7">
    <source>
        <dbReference type="ARBA" id="ARBA00023010"/>
    </source>
</evidence>
<keyword evidence="5 9" id="KW-0653">Protein transport</keyword>
<dbReference type="HAMAP" id="MF_00422">
    <property type="entry name" value="SecE"/>
    <property type="match status" value="1"/>
</dbReference>
<dbReference type="NCBIfam" id="TIGR00964">
    <property type="entry name" value="secE_bact"/>
    <property type="match status" value="1"/>
</dbReference>
<dbReference type="PRINTS" id="PR01650">
    <property type="entry name" value="SECETRNLCASE"/>
</dbReference>
<dbReference type="EMBL" id="JBHRYH010000021">
    <property type="protein sequence ID" value="MFC3626483.1"/>
    <property type="molecule type" value="Genomic_DNA"/>
</dbReference>
<keyword evidence="3 9" id="KW-1003">Cell membrane</keyword>
<protein>
    <recommendedName>
        <fullName evidence="9">Protein translocase subunit SecE</fullName>
    </recommendedName>
</protein>
<evidence type="ECO:0000256" key="6">
    <source>
        <dbReference type="ARBA" id="ARBA00022989"/>
    </source>
</evidence>
<evidence type="ECO:0000313" key="11">
    <source>
        <dbReference type="Proteomes" id="UP001595636"/>
    </source>
</evidence>
<feature type="transmembrane region" description="Helical" evidence="9">
    <location>
        <begin position="7"/>
        <end position="26"/>
    </location>
</feature>
<dbReference type="InterPro" id="IPR038379">
    <property type="entry name" value="SecE_sf"/>
</dbReference>
<dbReference type="Gene3D" id="1.20.5.1030">
    <property type="entry name" value="Preprotein translocase secy subunit"/>
    <property type="match status" value="1"/>
</dbReference>
<reference evidence="11" key="1">
    <citation type="journal article" date="2019" name="Int. J. Syst. Evol. Microbiol.">
        <title>The Global Catalogue of Microorganisms (GCM) 10K type strain sequencing project: providing services to taxonomists for standard genome sequencing and annotation.</title>
        <authorList>
            <consortium name="The Broad Institute Genomics Platform"/>
            <consortium name="The Broad Institute Genome Sequencing Center for Infectious Disease"/>
            <person name="Wu L."/>
            <person name="Ma J."/>
        </authorList>
    </citation>
    <scope>NUCLEOTIDE SEQUENCE [LARGE SCALE GENOMIC DNA]</scope>
    <source>
        <strain evidence="11">KCTC 42195</strain>
    </source>
</reference>
<evidence type="ECO:0000256" key="1">
    <source>
        <dbReference type="ARBA" id="ARBA00004370"/>
    </source>
</evidence>
<comment type="caution">
    <text evidence="10">The sequence shown here is derived from an EMBL/GenBank/DDBJ whole genome shotgun (WGS) entry which is preliminary data.</text>
</comment>
<keyword evidence="2 9" id="KW-0813">Transport</keyword>
<comment type="function">
    <text evidence="9">Essential subunit of the Sec protein translocation channel SecYEG. Clamps together the 2 halves of SecY. May contact the channel plug during translocation.</text>
</comment>
<dbReference type="PANTHER" id="PTHR33910">
    <property type="entry name" value="PROTEIN TRANSLOCASE SUBUNIT SECE"/>
    <property type="match status" value="1"/>
</dbReference>
<feature type="transmembrane region" description="Helical" evidence="9">
    <location>
        <begin position="80"/>
        <end position="101"/>
    </location>
</feature>
<evidence type="ECO:0000256" key="5">
    <source>
        <dbReference type="ARBA" id="ARBA00022927"/>
    </source>
</evidence>
<organism evidence="10 11">
    <name type="scientific">Vogesella amnigena</name>
    <dbReference type="NCBI Taxonomy" id="1507449"/>
    <lineage>
        <taxon>Bacteria</taxon>
        <taxon>Pseudomonadati</taxon>
        <taxon>Pseudomonadota</taxon>
        <taxon>Betaproteobacteria</taxon>
        <taxon>Neisseriales</taxon>
        <taxon>Chromobacteriaceae</taxon>
        <taxon>Vogesella</taxon>
    </lineage>
</organism>
<dbReference type="NCBIfam" id="NF004371">
    <property type="entry name" value="PRK05740.1-1"/>
    <property type="match status" value="1"/>
</dbReference>
<gene>
    <name evidence="9 10" type="primary">secE</name>
    <name evidence="10" type="ORF">ACFOKJ_10135</name>
</gene>
<keyword evidence="4 9" id="KW-0812">Transmembrane</keyword>
<dbReference type="Pfam" id="PF00584">
    <property type="entry name" value="SecE"/>
    <property type="match status" value="1"/>
</dbReference>
<dbReference type="InterPro" id="IPR005807">
    <property type="entry name" value="SecE_bac"/>
</dbReference>
<evidence type="ECO:0000256" key="4">
    <source>
        <dbReference type="ARBA" id="ARBA00022692"/>
    </source>
</evidence>
<keyword evidence="11" id="KW-1185">Reference proteome</keyword>
<dbReference type="Proteomes" id="UP001595636">
    <property type="component" value="Unassembled WGS sequence"/>
</dbReference>